<dbReference type="InterPro" id="IPR038573">
    <property type="entry name" value="BrnT_sf"/>
</dbReference>
<dbReference type="Pfam" id="PF04365">
    <property type="entry name" value="BrnT_toxin"/>
    <property type="match status" value="1"/>
</dbReference>
<proteinExistence type="predicted"/>
<comment type="caution">
    <text evidence="1">The sequence shown here is derived from an EMBL/GenBank/DDBJ whole genome shotgun (WGS) entry which is preliminary data.</text>
</comment>
<dbReference type="Gene3D" id="3.10.450.530">
    <property type="entry name" value="Ribonuclease toxin, BrnT, of type II toxin-antitoxin system"/>
    <property type="match status" value="1"/>
</dbReference>
<protein>
    <submittedName>
        <fullName evidence="1">BrnT family toxin</fullName>
    </submittedName>
</protein>
<name>A0ABW2QHI6_9BURK</name>
<reference evidence="2" key="1">
    <citation type="journal article" date="2019" name="Int. J. Syst. Evol. Microbiol.">
        <title>The Global Catalogue of Microorganisms (GCM) 10K type strain sequencing project: providing services to taxonomists for standard genome sequencing and annotation.</title>
        <authorList>
            <consortium name="The Broad Institute Genomics Platform"/>
            <consortium name="The Broad Institute Genome Sequencing Center for Infectious Disease"/>
            <person name="Wu L."/>
            <person name="Ma J."/>
        </authorList>
    </citation>
    <scope>NUCLEOTIDE SEQUENCE [LARGE SCALE GENOMIC DNA]</scope>
    <source>
        <strain evidence="2">CGMCC 1.12371</strain>
    </source>
</reference>
<dbReference type="EMBL" id="JBHTCA010000002">
    <property type="protein sequence ID" value="MFC7408062.1"/>
    <property type="molecule type" value="Genomic_DNA"/>
</dbReference>
<dbReference type="Proteomes" id="UP001596501">
    <property type="component" value="Unassembled WGS sequence"/>
</dbReference>
<sequence length="89" mass="9943">MKISFDPAKDAANVEKHGVSMALAQAIEWSEVLCTPDTRADYGELREIGFALIGDRLYVVVFVQRGDVMRVISLRKANSREVKLYGQAQ</sequence>
<gene>
    <name evidence="1" type="ORF">ACFQPB_04255</name>
</gene>
<dbReference type="InterPro" id="IPR007460">
    <property type="entry name" value="BrnT_toxin"/>
</dbReference>
<dbReference type="RefSeq" id="WP_382220019.1">
    <property type="nucleotide sequence ID" value="NZ_JBHTCA010000002.1"/>
</dbReference>
<keyword evidence="2" id="KW-1185">Reference proteome</keyword>
<evidence type="ECO:0000313" key="2">
    <source>
        <dbReference type="Proteomes" id="UP001596501"/>
    </source>
</evidence>
<accession>A0ABW2QHI6</accession>
<evidence type="ECO:0000313" key="1">
    <source>
        <dbReference type="EMBL" id="MFC7408062.1"/>
    </source>
</evidence>
<organism evidence="1 2">
    <name type="scientific">Hydrogenophaga atypica</name>
    <dbReference type="NCBI Taxonomy" id="249409"/>
    <lineage>
        <taxon>Bacteria</taxon>
        <taxon>Pseudomonadati</taxon>
        <taxon>Pseudomonadota</taxon>
        <taxon>Betaproteobacteria</taxon>
        <taxon>Burkholderiales</taxon>
        <taxon>Comamonadaceae</taxon>
        <taxon>Hydrogenophaga</taxon>
    </lineage>
</organism>